<dbReference type="GO" id="GO:0016579">
    <property type="term" value="P:protein deubiquitination"/>
    <property type="evidence" value="ECO:0007669"/>
    <property type="project" value="InterPro"/>
</dbReference>
<proteinExistence type="predicted"/>
<evidence type="ECO:0000313" key="3">
    <source>
        <dbReference type="EMBL" id="OLP84593.1"/>
    </source>
</evidence>
<feature type="region of interest" description="Disordered" evidence="1">
    <location>
        <begin position="233"/>
        <end position="275"/>
    </location>
</feature>
<dbReference type="InterPro" id="IPR000477">
    <property type="entry name" value="RT_dom"/>
</dbReference>
<dbReference type="Pfam" id="PF00443">
    <property type="entry name" value="UCH"/>
    <property type="match status" value="1"/>
</dbReference>
<dbReference type="GO" id="GO:0004843">
    <property type="term" value="F:cysteine-type deubiquitinase activity"/>
    <property type="evidence" value="ECO:0007669"/>
    <property type="project" value="InterPro"/>
</dbReference>
<dbReference type="PANTHER" id="PTHR24006">
    <property type="entry name" value="UBIQUITIN CARBOXYL-TERMINAL HYDROLASE"/>
    <property type="match status" value="1"/>
</dbReference>
<dbReference type="Gene3D" id="3.90.70.10">
    <property type="entry name" value="Cysteine proteinases"/>
    <property type="match status" value="1"/>
</dbReference>
<dbReference type="SUPFAM" id="SSF54001">
    <property type="entry name" value="Cysteine proteinases"/>
    <property type="match status" value="1"/>
</dbReference>
<dbReference type="InterPro" id="IPR050164">
    <property type="entry name" value="Peptidase_C19"/>
</dbReference>
<dbReference type="Proteomes" id="UP000186817">
    <property type="component" value="Unassembled WGS sequence"/>
</dbReference>
<feature type="compositionally biased region" description="Basic and acidic residues" evidence="1">
    <location>
        <begin position="841"/>
        <end position="855"/>
    </location>
</feature>
<reference evidence="3 4" key="1">
    <citation type="submission" date="2016-02" db="EMBL/GenBank/DDBJ databases">
        <title>Genome analysis of coral dinoflagellate symbionts highlights evolutionary adaptations to a symbiotic lifestyle.</title>
        <authorList>
            <person name="Aranda M."/>
            <person name="Li Y."/>
            <person name="Liew Y.J."/>
            <person name="Baumgarten S."/>
            <person name="Simakov O."/>
            <person name="Wilson M."/>
            <person name="Piel J."/>
            <person name="Ashoor H."/>
            <person name="Bougouffa S."/>
            <person name="Bajic V.B."/>
            <person name="Ryu T."/>
            <person name="Ravasi T."/>
            <person name="Bayer T."/>
            <person name="Micklem G."/>
            <person name="Kim H."/>
            <person name="Bhak J."/>
            <person name="Lajeunesse T.C."/>
            <person name="Voolstra C.R."/>
        </authorList>
    </citation>
    <scope>NUCLEOTIDE SEQUENCE [LARGE SCALE GENOMIC DNA]</scope>
    <source>
        <strain evidence="3 4">CCMP2467</strain>
    </source>
</reference>
<comment type="caution">
    <text evidence="3">The sequence shown here is derived from an EMBL/GenBank/DDBJ whole genome shotgun (WGS) entry which is preliminary data.</text>
</comment>
<feature type="domain" description="USP" evidence="2">
    <location>
        <begin position="1074"/>
        <end position="1335"/>
    </location>
</feature>
<sequence>MCGRRSDGAGTLFRNFAITTWMARQLKQVTGDRQAIMSESDPEAPWTIGPDGEDTTLESGAGPAAGPPPPTPAESCGTCHQVTAWQGLSHAFSGAIIQVLNTHYATPFTGRVLTYLPQELLRPFHDMQQVVVSVRPMRPHEETHPLILEAGDDEAEPEETRHDDVGEEGPRPPSTPPPTHLLRPEAGTTTMPVPSPGEEALAAAIADITSRMEAEGRSRMNAAEERLLNEIMDPVEDEEEIGTTGPDTSTIEAGSEADPGSTTRATPKPRAKGTRKSLRWTSQLICVLCGLFRKLISAAPSCVLTHAGDNVSCNDGSESNVRQPSIGGLFQYLGDKQQKQYTPSRQAKTDCKADGRQIFTTCFNAGLDKFALPRATTFGTFDYETHQIDYNCSDLRHKKVQLHKHGVIMAPEAELEWIAADVALLPKGKKQVSLDLTAAFDLVNWGHLRQALASADIEPSVQELLLQWLRQVVYVFHHKGGTQEVRPSWGLRQGCPASPSLWAVFTALLSQAFDQRFYEGWSAEHAVMYADDSHLRWTFDSYSGFERAITELRLVMKIFAQFDMQINFQKTQALLLTSGTHKSKIIKHYVRTTSEGKRLLLSPGDPQRWIPLVPQAEYLGLIISYDRFEALSTRHRISKAHQRRWALASILHSRKLAKQYKLQIWRSCVQTTMLYGLHCLGLSPKLVSELQVACMKHIRAIVSDQQHLTGHTHAEIRDKYHIDTTIHQLQKAHDRELRLQAGTDWMQQWKWNQHISACFVSLQEDGGEEESGLDQDHWACPYCDSSFSTAAALKVHAQRILSMTTFGEPDQEMEEFFGPVGQPKIFAKPPSQEGLNPKRRREADSNRSRWQGREQEDWDLPGRHYGRRQGSGRDPLLLSVARLALRHEEELKLQQQDTSMVLWFSPGPNSLLPHLYQTAVAFKKRQEEDPTWGLAHVPLKQVMATAMFRELRERHHKVVSSPELQKKAEEMGWKDAQGWVFQTWNPRLRHLERDHDRKPIPETEMTNKLEHFINHMKRDVVHRFHCTRRLTETMDSKATFHLDLSVRSGISARATGQGPGSSEAPRHDQVIVRHVFANRGNGCYMNVLVQTIAWAKHLSDADASVMGQGEEFFNYVPTVEKHNDLLQVRGWQAIIADWTEAHRQQDVCEFLQHVLQYLQAPIFQGTWQARRLADSEGAVHCVDQGYGTQAIPLHLPRLPPGLTGTLEVQQLVDLWHQDRDRTTCLQAPPQIMFLQLMRFAKKHGHISKDRTEVRLSMDLHIQAFTDARLGRSRIPYKLAAYVVHHGLSPKSGHYTAHLVQDGEFWQCDDNRPALLEHTPRQNHFKDAYLLLYIRQDCVYNAAMLQQGGPSADWVAGSLSVCQAAGQALRFQRLFEAYLEDRGTPK</sequence>
<dbReference type="EMBL" id="LSRX01001030">
    <property type="protein sequence ID" value="OLP84593.1"/>
    <property type="molecule type" value="Genomic_DNA"/>
</dbReference>
<dbReference type="GO" id="GO:0005634">
    <property type="term" value="C:nucleus"/>
    <property type="evidence" value="ECO:0007669"/>
    <property type="project" value="TreeGrafter"/>
</dbReference>
<feature type="region of interest" description="Disordered" evidence="1">
    <location>
        <begin position="823"/>
        <end position="871"/>
    </location>
</feature>
<dbReference type="InterPro" id="IPR038765">
    <property type="entry name" value="Papain-like_cys_pep_sf"/>
</dbReference>
<evidence type="ECO:0000313" key="4">
    <source>
        <dbReference type="Proteomes" id="UP000186817"/>
    </source>
</evidence>
<dbReference type="SUPFAM" id="SSF56672">
    <property type="entry name" value="DNA/RNA polymerases"/>
    <property type="match status" value="1"/>
</dbReference>
<feature type="region of interest" description="Disordered" evidence="1">
    <location>
        <begin position="148"/>
        <end position="195"/>
    </location>
</feature>
<dbReference type="GO" id="GO:0005829">
    <property type="term" value="C:cytosol"/>
    <property type="evidence" value="ECO:0007669"/>
    <property type="project" value="TreeGrafter"/>
</dbReference>
<feature type="region of interest" description="Disordered" evidence="1">
    <location>
        <begin position="32"/>
        <end position="76"/>
    </location>
</feature>
<feature type="compositionally biased region" description="Basic and acidic residues" evidence="1">
    <location>
        <begin position="158"/>
        <end position="170"/>
    </location>
</feature>
<dbReference type="CDD" id="cd02257">
    <property type="entry name" value="Peptidase_C19"/>
    <property type="match status" value="1"/>
</dbReference>
<dbReference type="PROSITE" id="PS50235">
    <property type="entry name" value="USP_3"/>
    <property type="match status" value="1"/>
</dbReference>
<evidence type="ECO:0000256" key="1">
    <source>
        <dbReference type="SAM" id="MobiDB-lite"/>
    </source>
</evidence>
<keyword evidence="4" id="KW-1185">Reference proteome</keyword>
<dbReference type="InterPro" id="IPR028889">
    <property type="entry name" value="USP"/>
</dbReference>
<dbReference type="InterPro" id="IPR043502">
    <property type="entry name" value="DNA/RNA_pol_sf"/>
</dbReference>
<protein>
    <recommendedName>
        <fullName evidence="2">USP domain-containing protein</fullName>
    </recommendedName>
</protein>
<name>A0A1Q9CNT7_SYMMI</name>
<dbReference type="OrthoDB" id="435564at2759"/>
<accession>A0A1Q9CNT7</accession>
<dbReference type="Pfam" id="PF00078">
    <property type="entry name" value="RVT_1"/>
    <property type="match status" value="1"/>
</dbReference>
<organism evidence="3 4">
    <name type="scientific">Symbiodinium microadriaticum</name>
    <name type="common">Dinoflagellate</name>
    <name type="synonym">Zooxanthella microadriatica</name>
    <dbReference type="NCBI Taxonomy" id="2951"/>
    <lineage>
        <taxon>Eukaryota</taxon>
        <taxon>Sar</taxon>
        <taxon>Alveolata</taxon>
        <taxon>Dinophyceae</taxon>
        <taxon>Suessiales</taxon>
        <taxon>Symbiodiniaceae</taxon>
        <taxon>Symbiodinium</taxon>
    </lineage>
</organism>
<evidence type="ECO:0000259" key="2">
    <source>
        <dbReference type="PROSITE" id="PS50235"/>
    </source>
</evidence>
<dbReference type="InterPro" id="IPR001394">
    <property type="entry name" value="Peptidase_C19_UCH"/>
</dbReference>
<gene>
    <name evidence="3" type="ORF">AK812_SmicGene34506</name>
</gene>